<proteinExistence type="predicted"/>
<feature type="transmembrane region" description="Helical" evidence="2">
    <location>
        <begin position="162"/>
        <end position="182"/>
    </location>
</feature>
<sequence>MSLVTIIRDYIDLVNSSYGPIPANAPLQSFLVPLLACVLGSIKQLIVYLVSFQWLRDWVYLPIVAPQLSLSALKEGCYPLENPLLAFSTFLEGPLHMDNKLLVGFFNSLFACLPLSAAHLLGARRLLVQGIPAGVAAGSGIVAGQCWLATCVILGLRPLLLPWLALEPFNYLLGVVLLVNIVHRTTHDRTRIRLTRWQDKQELVQYFLISFLLTWCEQTSMLQHLGNLTVGAEPTALDTFSSSGLADSILVDTAYLGGFVLGNLFFTALLGWLGLLLKEAWARWWSSTSRVTNLLNRFFLIALMCFSFASVPYYGIDYLVTNRLGFAPNDLALDGTIVSPTTLPDINQMLGRGSDAFSFDTDISTFDRGEYLPEDKPIAQSFEDLNYQGEYAWTRRLDKQTRHITMRKAHPFWRRLLGAGAKLAAPDEPGPSSRGSRLGVGGTSPSRPGEGQNGLVRSLEGEQVADLLDRRVEIAAELADVVATDDAEGGDALHPSRWLAEDKRLERRFMDPNHPGLSRLFLADDVPPSSLERALKGRYKANPLYSLLLRIDIDCFVGRQPTRHLLSPGEEAELFQRRQMLGQYYDALRQYDQLPNWNEFQALYHGSKSFANRVYNQQFKGTLKVVRRLFAVGVSDAPQGRGSRGGVGEAKARRDGESLMDRARVLRFDQPLFHQRSHEGEARSHMHEELLPMAPLLNGDSLEAQQLPAPFVEITHPRPLYAGWDEGLRKLILTNRSLARSKVLSQAGGIVERSSPSRAYGRVRDLLSNRIVFTAWPIREDRLAIPRTQPGIRYQMAFDSDQDPTKQAVVENLLNFSALEEERGEHWEMSSWPPNLTSEEEVARALPVRRGGFVWPGHAPLRGGRGEASHGQQ</sequence>
<keyword evidence="2" id="KW-0812">Transmembrane</keyword>
<feature type="transmembrane region" description="Helical" evidence="2">
    <location>
        <begin position="298"/>
        <end position="316"/>
    </location>
</feature>
<name>J7K8J4_9CHLO</name>
<dbReference type="RefSeq" id="YP_006666454.1">
    <property type="nucleotide sequence ID" value="NC_018569.1"/>
</dbReference>
<evidence type="ECO:0000256" key="1">
    <source>
        <dbReference type="SAM" id="MobiDB-lite"/>
    </source>
</evidence>
<feature type="transmembrane region" description="Helical" evidence="2">
    <location>
        <begin position="254"/>
        <end position="277"/>
    </location>
</feature>
<feature type="region of interest" description="Disordered" evidence="1">
    <location>
        <begin position="423"/>
        <end position="457"/>
    </location>
</feature>
<evidence type="ECO:0000313" key="3">
    <source>
        <dbReference type="EMBL" id="AFQ93809.1"/>
    </source>
</evidence>
<protein>
    <submittedName>
        <fullName evidence="3">Hypothetical chloroplast RF1</fullName>
    </submittedName>
</protein>
<reference evidence="3" key="1">
    <citation type="journal article" date="2012" name="Eukaryot. Cell">
        <title>Complete Mitochondrial and Plastid Genomes of the Green Microalga Trebouxiophyceae sp. Strain MX-AZ01 Isolated from a Highly Acidic Geothermal Lake.</title>
        <authorList>
            <person name="Servin-Garciduenas L.E."/>
            <person name="Martinez-Romero E."/>
        </authorList>
    </citation>
    <scope>NUCLEOTIDE SEQUENCE</scope>
    <source>
        <strain evidence="3">MX-AZ01</strain>
    </source>
</reference>
<organism evidence="3">
    <name type="scientific">Trebouxiophyceae sp. MX-AZ01</name>
    <dbReference type="NCBI Taxonomy" id="1208065"/>
    <lineage>
        <taxon>Eukaryota</taxon>
        <taxon>Viridiplantae</taxon>
        <taxon>Chlorophyta</taxon>
        <taxon>core chlorophytes</taxon>
        <taxon>Trebouxiophyceae</taxon>
    </lineage>
</organism>
<dbReference type="AlphaFoldDB" id="J7K8J4"/>
<keyword evidence="3" id="KW-0934">Plastid</keyword>
<feature type="transmembrane region" description="Helical" evidence="2">
    <location>
        <begin position="30"/>
        <end position="51"/>
    </location>
</feature>
<evidence type="ECO:0000256" key="2">
    <source>
        <dbReference type="SAM" id="Phobius"/>
    </source>
</evidence>
<feature type="transmembrane region" description="Helical" evidence="2">
    <location>
        <begin position="101"/>
        <end position="121"/>
    </location>
</feature>
<dbReference type="GeneID" id="13543512"/>
<keyword evidence="2" id="KW-0472">Membrane</keyword>
<feature type="transmembrane region" description="Helical" evidence="2">
    <location>
        <begin position="203"/>
        <end position="221"/>
    </location>
</feature>
<gene>
    <name evidence="3" type="primary">ycf1</name>
</gene>
<accession>J7K8J4</accession>
<geneLocation type="chloroplast" evidence="3"/>
<keyword evidence="2" id="KW-1133">Transmembrane helix</keyword>
<dbReference type="EMBL" id="JX402620">
    <property type="protein sequence ID" value="AFQ93809.1"/>
    <property type="molecule type" value="Genomic_DNA"/>
</dbReference>
<keyword evidence="3" id="KW-0150">Chloroplast</keyword>
<feature type="transmembrane region" description="Helical" evidence="2">
    <location>
        <begin position="133"/>
        <end position="156"/>
    </location>
</feature>